<feature type="region of interest" description="Disordered" evidence="1">
    <location>
        <begin position="1"/>
        <end position="67"/>
    </location>
</feature>
<feature type="compositionally biased region" description="Polar residues" evidence="1">
    <location>
        <begin position="31"/>
        <end position="45"/>
    </location>
</feature>
<dbReference type="Proteomes" id="UP001066276">
    <property type="component" value="Chromosome 6"/>
</dbReference>
<name>A0AAV7QPL3_PLEWA</name>
<proteinExistence type="predicted"/>
<sequence>MSLAPSTMDSELGDPKHESKSPKLPHKEYQENSAVPHQIPGNQRRCSAAPRHQQKDGTHLTFLRSWE</sequence>
<dbReference type="AlphaFoldDB" id="A0AAV7QPL3"/>
<accession>A0AAV7QPL3</accession>
<protein>
    <submittedName>
        <fullName evidence="2">Uncharacterized protein</fullName>
    </submittedName>
</protein>
<evidence type="ECO:0000256" key="1">
    <source>
        <dbReference type="SAM" id="MobiDB-lite"/>
    </source>
</evidence>
<reference evidence="2" key="1">
    <citation type="journal article" date="2022" name="bioRxiv">
        <title>Sequencing and chromosome-scale assembly of the giantPleurodeles waltlgenome.</title>
        <authorList>
            <person name="Brown T."/>
            <person name="Elewa A."/>
            <person name="Iarovenko S."/>
            <person name="Subramanian E."/>
            <person name="Araus A.J."/>
            <person name="Petzold A."/>
            <person name="Susuki M."/>
            <person name="Suzuki K.-i.T."/>
            <person name="Hayashi T."/>
            <person name="Toyoda A."/>
            <person name="Oliveira C."/>
            <person name="Osipova E."/>
            <person name="Leigh N.D."/>
            <person name="Simon A."/>
            <person name="Yun M.H."/>
        </authorList>
    </citation>
    <scope>NUCLEOTIDE SEQUENCE</scope>
    <source>
        <strain evidence="2">20211129_DDA</strain>
        <tissue evidence="2">Liver</tissue>
    </source>
</reference>
<keyword evidence="3" id="KW-1185">Reference proteome</keyword>
<gene>
    <name evidence="2" type="ORF">NDU88_007356</name>
</gene>
<feature type="compositionally biased region" description="Basic and acidic residues" evidence="1">
    <location>
        <begin position="13"/>
        <end position="30"/>
    </location>
</feature>
<dbReference type="EMBL" id="JANPWB010000010">
    <property type="protein sequence ID" value="KAJ1141019.1"/>
    <property type="molecule type" value="Genomic_DNA"/>
</dbReference>
<organism evidence="2 3">
    <name type="scientific">Pleurodeles waltl</name>
    <name type="common">Iberian ribbed newt</name>
    <dbReference type="NCBI Taxonomy" id="8319"/>
    <lineage>
        <taxon>Eukaryota</taxon>
        <taxon>Metazoa</taxon>
        <taxon>Chordata</taxon>
        <taxon>Craniata</taxon>
        <taxon>Vertebrata</taxon>
        <taxon>Euteleostomi</taxon>
        <taxon>Amphibia</taxon>
        <taxon>Batrachia</taxon>
        <taxon>Caudata</taxon>
        <taxon>Salamandroidea</taxon>
        <taxon>Salamandridae</taxon>
        <taxon>Pleurodelinae</taxon>
        <taxon>Pleurodeles</taxon>
    </lineage>
</organism>
<evidence type="ECO:0000313" key="2">
    <source>
        <dbReference type="EMBL" id="KAJ1141019.1"/>
    </source>
</evidence>
<comment type="caution">
    <text evidence="2">The sequence shown here is derived from an EMBL/GenBank/DDBJ whole genome shotgun (WGS) entry which is preliminary data.</text>
</comment>
<evidence type="ECO:0000313" key="3">
    <source>
        <dbReference type="Proteomes" id="UP001066276"/>
    </source>
</evidence>